<evidence type="ECO:0000259" key="2">
    <source>
        <dbReference type="Pfam" id="PF07859"/>
    </source>
</evidence>
<evidence type="ECO:0000256" key="1">
    <source>
        <dbReference type="ARBA" id="ARBA00022801"/>
    </source>
</evidence>
<dbReference type="PANTHER" id="PTHR48081">
    <property type="entry name" value="AB HYDROLASE SUPERFAMILY PROTEIN C4A8.06C"/>
    <property type="match status" value="1"/>
</dbReference>
<organism evidence="3 4">
    <name type="scientific">Pseudochelatococcus contaminans</name>
    <dbReference type="NCBI Taxonomy" id="1538103"/>
    <lineage>
        <taxon>Bacteria</taxon>
        <taxon>Pseudomonadati</taxon>
        <taxon>Pseudomonadota</taxon>
        <taxon>Alphaproteobacteria</taxon>
        <taxon>Hyphomicrobiales</taxon>
        <taxon>Chelatococcaceae</taxon>
        <taxon>Pseudochelatococcus</taxon>
    </lineage>
</organism>
<dbReference type="Pfam" id="PF07859">
    <property type="entry name" value="Abhydrolase_3"/>
    <property type="match status" value="1"/>
</dbReference>
<proteinExistence type="predicted"/>
<dbReference type="Gene3D" id="3.40.50.1820">
    <property type="entry name" value="alpha/beta hydrolase"/>
    <property type="match status" value="1"/>
</dbReference>
<dbReference type="AlphaFoldDB" id="A0A7W5Z731"/>
<gene>
    <name evidence="3" type="ORF">FHS81_003462</name>
</gene>
<dbReference type="EMBL" id="JACICC010000016">
    <property type="protein sequence ID" value="MBB3811348.1"/>
    <property type="molecule type" value="Genomic_DNA"/>
</dbReference>
<dbReference type="InterPro" id="IPR029058">
    <property type="entry name" value="AB_hydrolase_fold"/>
</dbReference>
<evidence type="ECO:0000313" key="4">
    <source>
        <dbReference type="Proteomes" id="UP000537592"/>
    </source>
</evidence>
<dbReference type="SUPFAM" id="SSF53474">
    <property type="entry name" value="alpha/beta-Hydrolases"/>
    <property type="match status" value="1"/>
</dbReference>
<dbReference type="Proteomes" id="UP000537592">
    <property type="component" value="Unassembled WGS sequence"/>
</dbReference>
<keyword evidence="1" id="KW-0378">Hydrolase</keyword>
<feature type="domain" description="Alpha/beta hydrolase fold-3" evidence="2">
    <location>
        <begin position="127"/>
        <end position="330"/>
    </location>
</feature>
<dbReference type="InterPro" id="IPR050300">
    <property type="entry name" value="GDXG_lipolytic_enzyme"/>
</dbReference>
<accession>A0A7W5Z731</accession>
<comment type="caution">
    <text evidence="3">The sequence shown here is derived from an EMBL/GenBank/DDBJ whole genome shotgun (WGS) entry which is preliminary data.</text>
</comment>
<sequence length="352" mass="38004">MPANHSVSRDARRGTRGLSHGANAVSLSYDPFKLEPRLFDPALVDAETRSINAAIVERLNEVADQWSLPPAEVRAARAAGLGAFPAPVLSPRARTLDIPGPDGKVPLRIFEPQDANGQPVSPRGAFLHIHGGGWTFGTADGQDPRLERLADRLGVVVVSVEYRLAPENPYPAGPDDCEAAALWFINEGASRFGVDKLFIGGESGGAHLALVTLLRLRDKHNLRPFHAAVLMAGCFDLALTPSVRRWGDEKLVLNTRDIEKFVECFIGDADPAPADISPLNADLRDLPPVHLSVGTLDPLLDDTLFLHARWVAARNQAELAVWPGGAHVFIAFGGNLADKALSRAEDFLARFL</sequence>
<keyword evidence="4" id="KW-1185">Reference proteome</keyword>
<evidence type="ECO:0000313" key="3">
    <source>
        <dbReference type="EMBL" id="MBB3811348.1"/>
    </source>
</evidence>
<reference evidence="3 4" key="1">
    <citation type="submission" date="2020-08" db="EMBL/GenBank/DDBJ databases">
        <title>Genomic Encyclopedia of Type Strains, Phase IV (KMG-IV): sequencing the most valuable type-strain genomes for metagenomic binning, comparative biology and taxonomic classification.</title>
        <authorList>
            <person name="Goeker M."/>
        </authorList>
    </citation>
    <scope>NUCLEOTIDE SEQUENCE [LARGE SCALE GENOMIC DNA]</scope>
    <source>
        <strain evidence="3 4">DSM 28760</strain>
    </source>
</reference>
<dbReference type="PANTHER" id="PTHR48081:SF8">
    <property type="entry name" value="ALPHA_BETA HYDROLASE FOLD-3 DOMAIN-CONTAINING PROTEIN-RELATED"/>
    <property type="match status" value="1"/>
</dbReference>
<name>A0A7W5Z731_9HYPH</name>
<protein>
    <submittedName>
        <fullName evidence="3">Acetyl esterase/lipase</fullName>
    </submittedName>
</protein>
<dbReference type="GO" id="GO:0016787">
    <property type="term" value="F:hydrolase activity"/>
    <property type="evidence" value="ECO:0007669"/>
    <property type="project" value="UniProtKB-KW"/>
</dbReference>
<dbReference type="InterPro" id="IPR013094">
    <property type="entry name" value="AB_hydrolase_3"/>
</dbReference>